<dbReference type="STRING" id="1448320.A0A319D4S4"/>
<feature type="binding site" description="axial binding residue" evidence="7">
    <location>
        <position position="482"/>
    </location>
    <ligand>
        <name>heme</name>
        <dbReference type="ChEBI" id="CHEBI:30413"/>
    </ligand>
    <ligandPart>
        <name>Fe</name>
        <dbReference type="ChEBI" id="CHEBI:18248"/>
    </ligandPart>
</feature>
<evidence type="ECO:0000256" key="5">
    <source>
        <dbReference type="ARBA" id="ARBA00023004"/>
    </source>
</evidence>
<name>A0A319D4S4_9EURO</name>
<reference evidence="9 10" key="1">
    <citation type="submission" date="2018-02" db="EMBL/GenBank/DDBJ databases">
        <title>The genomes of Aspergillus section Nigri reveals drivers in fungal speciation.</title>
        <authorList>
            <consortium name="DOE Joint Genome Institute"/>
            <person name="Vesth T.C."/>
            <person name="Nybo J."/>
            <person name="Theobald S."/>
            <person name="Brandl J."/>
            <person name="Frisvad J.C."/>
            <person name="Nielsen K.F."/>
            <person name="Lyhne E.K."/>
            <person name="Kogle M.E."/>
            <person name="Kuo A."/>
            <person name="Riley R."/>
            <person name="Clum A."/>
            <person name="Nolan M."/>
            <person name="Lipzen A."/>
            <person name="Salamov A."/>
            <person name="Henrissat B."/>
            <person name="Wiebenga A."/>
            <person name="De vries R.P."/>
            <person name="Grigoriev I.V."/>
            <person name="Mortensen U.H."/>
            <person name="Andersen M.R."/>
            <person name="Baker S.E."/>
        </authorList>
    </citation>
    <scope>NUCLEOTIDE SEQUENCE [LARGE SCALE GENOMIC DNA]</scope>
    <source>
        <strain evidence="9 10">CBS 707.79</strain>
    </source>
</reference>
<keyword evidence="4" id="KW-0560">Oxidoreductase</keyword>
<dbReference type="VEuPathDB" id="FungiDB:BO71DRAFT_400792"/>
<dbReference type="PRINTS" id="PR00463">
    <property type="entry name" value="EP450I"/>
</dbReference>
<keyword evidence="7" id="KW-0349">Heme</keyword>
<keyword evidence="8" id="KW-1133">Transmembrane helix</keyword>
<keyword evidence="6" id="KW-0503">Monooxygenase</keyword>
<dbReference type="InterPro" id="IPR002401">
    <property type="entry name" value="Cyt_P450_E_grp-I"/>
</dbReference>
<dbReference type="GO" id="GO:0016705">
    <property type="term" value="F:oxidoreductase activity, acting on paired donors, with incorporation or reduction of molecular oxygen"/>
    <property type="evidence" value="ECO:0007669"/>
    <property type="project" value="InterPro"/>
</dbReference>
<dbReference type="Proteomes" id="UP000247810">
    <property type="component" value="Unassembled WGS sequence"/>
</dbReference>
<dbReference type="AlphaFoldDB" id="A0A319D4S4"/>
<keyword evidence="8" id="KW-0472">Membrane</keyword>
<accession>A0A319D4S4</accession>
<feature type="transmembrane region" description="Helical" evidence="8">
    <location>
        <begin position="36"/>
        <end position="59"/>
    </location>
</feature>
<proteinExistence type="inferred from homology"/>
<dbReference type="GO" id="GO:0005506">
    <property type="term" value="F:iron ion binding"/>
    <property type="evidence" value="ECO:0007669"/>
    <property type="project" value="InterPro"/>
</dbReference>
<evidence type="ECO:0000256" key="7">
    <source>
        <dbReference type="PIRSR" id="PIRSR602401-1"/>
    </source>
</evidence>
<dbReference type="OrthoDB" id="6692864at2759"/>
<organism evidence="9 10">
    <name type="scientific">Aspergillus ellipticus CBS 707.79</name>
    <dbReference type="NCBI Taxonomy" id="1448320"/>
    <lineage>
        <taxon>Eukaryota</taxon>
        <taxon>Fungi</taxon>
        <taxon>Dikarya</taxon>
        <taxon>Ascomycota</taxon>
        <taxon>Pezizomycotina</taxon>
        <taxon>Eurotiomycetes</taxon>
        <taxon>Eurotiomycetidae</taxon>
        <taxon>Eurotiales</taxon>
        <taxon>Aspergillaceae</taxon>
        <taxon>Aspergillus</taxon>
        <taxon>Aspergillus subgen. Circumdati</taxon>
    </lineage>
</organism>
<dbReference type="SUPFAM" id="SSF48264">
    <property type="entry name" value="Cytochrome P450"/>
    <property type="match status" value="1"/>
</dbReference>
<keyword evidence="5 7" id="KW-0408">Iron</keyword>
<gene>
    <name evidence="9" type="ORF">BO71DRAFT_400792</name>
</gene>
<dbReference type="Pfam" id="PF00067">
    <property type="entry name" value="p450"/>
    <property type="match status" value="1"/>
</dbReference>
<evidence type="ECO:0000256" key="6">
    <source>
        <dbReference type="ARBA" id="ARBA00023033"/>
    </source>
</evidence>
<comment type="similarity">
    <text evidence="2">Belongs to the cytochrome P450 family.</text>
</comment>
<keyword evidence="10" id="KW-1185">Reference proteome</keyword>
<dbReference type="EMBL" id="KZ825924">
    <property type="protein sequence ID" value="PYH92141.1"/>
    <property type="molecule type" value="Genomic_DNA"/>
</dbReference>
<dbReference type="InterPro" id="IPR050121">
    <property type="entry name" value="Cytochrome_P450_monoxygenase"/>
</dbReference>
<dbReference type="PRINTS" id="PR00385">
    <property type="entry name" value="P450"/>
</dbReference>
<dbReference type="InterPro" id="IPR036396">
    <property type="entry name" value="Cyt_P450_sf"/>
</dbReference>
<evidence type="ECO:0000256" key="2">
    <source>
        <dbReference type="ARBA" id="ARBA00010617"/>
    </source>
</evidence>
<feature type="transmembrane region" description="Helical" evidence="8">
    <location>
        <begin position="66"/>
        <end position="87"/>
    </location>
</feature>
<keyword evidence="3 7" id="KW-0479">Metal-binding</keyword>
<dbReference type="GO" id="GO:0020037">
    <property type="term" value="F:heme binding"/>
    <property type="evidence" value="ECO:0007669"/>
    <property type="project" value="InterPro"/>
</dbReference>
<evidence type="ECO:0000313" key="9">
    <source>
        <dbReference type="EMBL" id="PYH92141.1"/>
    </source>
</evidence>
<dbReference type="InterPro" id="IPR001128">
    <property type="entry name" value="Cyt_P450"/>
</dbReference>
<comment type="cofactor">
    <cofactor evidence="1 7">
        <name>heme</name>
        <dbReference type="ChEBI" id="CHEBI:30413"/>
    </cofactor>
</comment>
<evidence type="ECO:0000256" key="1">
    <source>
        <dbReference type="ARBA" id="ARBA00001971"/>
    </source>
</evidence>
<dbReference type="PANTHER" id="PTHR24305:SF187">
    <property type="entry name" value="P450, PUTATIVE (EUROFUNG)-RELATED"/>
    <property type="match status" value="1"/>
</dbReference>
<protein>
    <submittedName>
        <fullName evidence="9">Cytochrome P450</fullName>
    </submittedName>
</protein>
<evidence type="ECO:0000256" key="3">
    <source>
        <dbReference type="ARBA" id="ARBA00022723"/>
    </source>
</evidence>
<evidence type="ECO:0000313" key="10">
    <source>
        <dbReference type="Proteomes" id="UP000247810"/>
    </source>
</evidence>
<evidence type="ECO:0000256" key="4">
    <source>
        <dbReference type="ARBA" id="ARBA00023002"/>
    </source>
</evidence>
<dbReference type="CDD" id="cd11061">
    <property type="entry name" value="CYP67-like"/>
    <property type="match status" value="1"/>
</dbReference>
<sequence>MPLFNPWFGAAAATGLLSHWSFFAHGELDLAAANIFHFHFLVVSILNCLICKFGELLFYDAFRHTLVLVAIYTATLFSSILFSRIFLSPLSHIDGPLSFRLTKLTHLWKQAWFRNCEVLHDLHQRYGDVVRTGPNEVTAFGTEAFYKVHGKDSNCTRAAYYDLLHPMVSLDTTRDPAVHAHRRRVWDQAFSVRAIERLEPSVYEKAELLVRQLRNQNQRPVDISTWLEYYTFDLMGEFGLTIKFKNLENGQPHLILVLYHMAHRRLGPLAAAPWVKHLLMGIPLANKMKYYRQFMDWATAELHRNIREVAETRADIIGYVLDDAKKRGGVEENWQFVLGDFTLVIVAGSDPMRQVLANMMYYLLHEPHHLQQIREELSSINIRDYRSLQQLPHLTACIYETLRLNPAVPSSGLRLAPPGGLEIAGKFIPEGTTIAVPQYSIFRDERNFVRPLEWIPERFTSQPDLILDKQAFVPWSTGKYACIGKALSLVEIRVAAALIFTAFDFEFAPGEDGSRMFSEACDYFTTTPGPLHLVMKNRGIKN</sequence>
<dbReference type="PANTHER" id="PTHR24305">
    <property type="entry name" value="CYTOCHROME P450"/>
    <property type="match status" value="1"/>
</dbReference>
<evidence type="ECO:0000256" key="8">
    <source>
        <dbReference type="SAM" id="Phobius"/>
    </source>
</evidence>
<dbReference type="GO" id="GO:0004497">
    <property type="term" value="F:monooxygenase activity"/>
    <property type="evidence" value="ECO:0007669"/>
    <property type="project" value="UniProtKB-KW"/>
</dbReference>
<dbReference type="Gene3D" id="1.10.630.10">
    <property type="entry name" value="Cytochrome P450"/>
    <property type="match status" value="1"/>
</dbReference>
<keyword evidence="8" id="KW-0812">Transmembrane</keyword>